<proteinExistence type="predicted"/>
<protein>
    <submittedName>
        <fullName evidence="1">Uncharacterized protein</fullName>
    </submittedName>
</protein>
<keyword evidence="2" id="KW-1185">Reference proteome</keyword>
<evidence type="ECO:0000313" key="1">
    <source>
        <dbReference type="EMBL" id="PAV89942.1"/>
    </source>
</evidence>
<dbReference type="STRING" id="2018661.A0A2A2LUL5"/>
<dbReference type="AlphaFoldDB" id="A0A2A2LUL5"/>
<reference evidence="1 2" key="1">
    <citation type="journal article" date="2017" name="Curr. Biol.">
        <title>Genome architecture and evolution of a unichromosomal asexual nematode.</title>
        <authorList>
            <person name="Fradin H."/>
            <person name="Zegar C."/>
            <person name="Gutwein M."/>
            <person name="Lucas J."/>
            <person name="Kovtun M."/>
            <person name="Corcoran D."/>
            <person name="Baugh L.R."/>
            <person name="Kiontke K."/>
            <person name="Gunsalus K."/>
            <person name="Fitch D.H."/>
            <person name="Piano F."/>
        </authorList>
    </citation>
    <scope>NUCLEOTIDE SEQUENCE [LARGE SCALE GENOMIC DNA]</scope>
    <source>
        <strain evidence="1">PF1309</strain>
    </source>
</reference>
<gene>
    <name evidence="1" type="ORF">WR25_15254</name>
</gene>
<dbReference type="Proteomes" id="UP000218231">
    <property type="component" value="Unassembled WGS sequence"/>
</dbReference>
<accession>A0A2A2LUL5</accession>
<sequence>MVLITDQQVDWLQKYGSRGICIDDTFNSTKYPLKLATLLVVDDFDRGLPAGFLLSRKMTSKEVELLFSVIKALLPDFKPEYFMSDAAEAFRNGFKKNPEHRQVLLTKLNLLLKTNIRKVFFERASELCDYLHQTKEIAFLQYISKYISDANSIASWATFPRTGTPFNTSMYSETWHRLLKTDRLNRKENNRVDYLVHVLLETLDFIKKTHEINVNYHKPFQERRGLATISSRRQQTHSRHRTAVELIRTDGVNVQNRGDGLFQILSSDKVTCYTLRFLICRCNSTRNVHCSECDVCPYSVLCSCVDEKAGVSCKHGHILKIWLDKQNGATINVSDCADQPDTFSPFEAPVGKSSHSTSSTNRSGQYLTEAKECAPLAKSQILDAIQEDSAMLGQLYMAILKCGGDQGSRFTHARSQIRSQIEQMLEAIKEARAEGAIECGRRSGKSEAT</sequence>
<name>A0A2A2LUL5_9BILA</name>
<organism evidence="1 2">
    <name type="scientific">Diploscapter pachys</name>
    <dbReference type="NCBI Taxonomy" id="2018661"/>
    <lineage>
        <taxon>Eukaryota</taxon>
        <taxon>Metazoa</taxon>
        <taxon>Ecdysozoa</taxon>
        <taxon>Nematoda</taxon>
        <taxon>Chromadorea</taxon>
        <taxon>Rhabditida</taxon>
        <taxon>Rhabditina</taxon>
        <taxon>Rhabditomorpha</taxon>
        <taxon>Rhabditoidea</taxon>
        <taxon>Rhabditidae</taxon>
        <taxon>Diploscapter</taxon>
    </lineage>
</organism>
<dbReference type="OrthoDB" id="5866964at2759"/>
<evidence type="ECO:0000313" key="2">
    <source>
        <dbReference type="Proteomes" id="UP000218231"/>
    </source>
</evidence>
<dbReference type="EMBL" id="LIAE01006417">
    <property type="protein sequence ID" value="PAV89942.1"/>
    <property type="molecule type" value="Genomic_DNA"/>
</dbReference>
<comment type="caution">
    <text evidence="1">The sequence shown here is derived from an EMBL/GenBank/DDBJ whole genome shotgun (WGS) entry which is preliminary data.</text>
</comment>